<organism evidence="1 2">
    <name type="scientific">Chaenocephalus aceratus</name>
    <name type="common">Blackfin icefish</name>
    <name type="synonym">Chaenichthys aceratus</name>
    <dbReference type="NCBI Taxonomy" id="36190"/>
    <lineage>
        <taxon>Eukaryota</taxon>
        <taxon>Metazoa</taxon>
        <taxon>Chordata</taxon>
        <taxon>Craniata</taxon>
        <taxon>Vertebrata</taxon>
        <taxon>Euteleostomi</taxon>
        <taxon>Actinopterygii</taxon>
        <taxon>Neopterygii</taxon>
        <taxon>Teleostei</taxon>
        <taxon>Neoteleostei</taxon>
        <taxon>Acanthomorphata</taxon>
        <taxon>Eupercaria</taxon>
        <taxon>Perciformes</taxon>
        <taxon>Notothenioidei</taxon>
        <taxon>Channichthyidae</taxon>
        <taxon>Chaenocephalus</taxon>
    </lineage>
</organism>
<evidence type="ECO:0000313" key="2">
    <source>
        <dbReference type="Proteomes" id="UP001057452"/>
    </source>
</evidence>
<comment type="caution">
    <text evidence="1">The sequence shown here is derived from an EMBL/GenBank/DDBJ whole genome shotgun (WGS) entry which is preliminary data.</text>
</comment>
<sequence>GDEVVLQSTFSSQEEHVKLCLAAEGFGSRLCRLEPTSNCKKCSTRPVCVWLSFWPSASLCEPCRRLLAHMCIWLQ</sequence>
<evidence type="ECO:0000313" key="1">
    <source>
        <dbReference type="EMBL" id="KAI4812502.1"/>
    </source>
</evidence>
<feature type="non-terminal residue" evidence="1">
    <location>
        <position position="1"/>
    </location>
</feature>
<proteinExistence type="predicted"/>
<gene>
    <name evidence="1" type="ORF">KUCAC02_023888</name>
</gene>
<reference evidence="1" key="1">
    <citation type="submission" date="2022-05" db="EMBL/GenBank/DDBJ databases">
        <title>Chromosome-level genome of Chaenocephalus aceratus.</title>
        <authorList>
            <person name="Park H."/>
        </authorList>
    </citation>
    <scope>NUCLEOTIDE SEQUENCE</scope>
    <source>
        <strain evidence="1">KU_202001</strain>
    </source>
</reference>
<dbReference type="Proteomes" id="UP001057452">
    <property type="component" value="Chromosome 22"/>
</dbReference>
<dbReference type="EMBL" id="CM043806">
    <property type="protein sequence ID" value="KAI4812502.1"/>
    <property type="molecule type" value="Genomic_DNA"/>
</dbReference>
<protein>
    <submittedName>
        <fullName evidence="1">Uncharacterized protein</fullName>
    </submittedName>
</protein>
<keyword evidence="2" id="KW-1185">Reference proteome</keyword>
<feature type="non-terminal residue" evidence="1">
    <location>
        <position position="75"/>
    </location>
</feature>
<accession>A0ACB9WHA1</accession>
<name>A0ACB9WHA1_CHAAC</name>